<dbReference type="AlphaFoldDB" id="A0A251TC74"/>
<sequence>MNAYGMPMLDRSCCETHTNITLLPDNDEDLSQAQSSASNHSYTLIEEGNVEACSPSMGRIGGNMVHGSIDGVADADVSAIRNGMISLDISNFLKLENENVHVGPHPQTVPLTQPYFGTNQFPQNPTHFSPEVQPIFQPHYATHPGYTSSETPLYPNMLPTGYFHQQYAIGGYAFNPPPVSPYATGYLPNNLFPAPFGIMVPSFSGQSQSQTSGANVQQVNNLYGHFALPLLSQDHILQSLGLVSHVNLSSRSVGTTNPYYLRKTRCIK</sequence>
<proteinExistence type="predicted"/>
<organism evidence="1 2">
    <name type="scientific">Helianthus annuus</name>
    <name type="common">Common sunflower</name>
    <dbReference type="NCBI Taxonomy" id="4232"/>
    <lineage>
        <taxon>Eukaryota</taxon>
        <taxon>Viridiplantae</taxon>
        <taxon>Streptophyta</taxon>
        <taxon>Embryophyta</taxon>
        <taxon>Tracheophyta</taxon>
        <taxon>Spermatophyta</taxon>
        <taxon>Magnoliopsida</taxon>
        <taxon>eudicotyledons</taxon>
        <taxon>Gunneridae</taxon>
        <taxon>Pentapetalae</taxon>
        <taxon>asterids</taxon>
        <taxon>campanulids</taxon>
        <taxon>Asterales</taxon>
        <taxon>Asteraceae</taxon>
        <taxon>Asteroideae</taxon>
        <taxon>Heliantheae alliance</taxon>
        <taxon>Heliantheae</taxon>
        <taxon>Helianthus</taxon>
    </lineage>
</organism>
<name>A0A251TC74_HELAN</name>
<dbReference type="EMBL" id="CM007900">
    <property type="protein sequence ID" value="OTG08349.1"/>
    <property type="molecule type" value="Genomic_DNA"/>
</dbReference>
<accession>A0A251TC74</accession>
<evidence type="ECO:0000313" key="2">
    <source>
        <dbReference type="Proteomes" id="UP000215914"/>
    </source>
</evidence>
<keyword evidence="2" id="KW-1185">Reference proteome</keyword>
<dbReference type="Proteomes" id="UP000215914">
    <property type="component" value="Chromosome 11"/>
</dbReference>
<gene>
    <name evidence="1" type="ORF">HannXRQ_Chr11g0340771</name>
</gene>
<protein>
    <submittedName>
        <fullName evidence="1">Uncharacterized protein</fullName>
    </submittedName>
</protein>
<dbReference type="InParanoid" id="A0A251TC74"/>
<dbReference type="STRING" id="4232.A0A251TC74"/>
<reference evidence="2" key="1">
    <citation type="journal article" date="2017" name="Nature">
        <title>The sunflower genome provides insights into oil metabolism, flowering and Asterid evolution.</title>
        <authorList>
            <person name="Badouin H."/>
            <person name="Gouzy J."/>
            <person name="Grassa C.J."/>
            <person name="Murat F."/>
            <person name="Staton S.E."/>
            <person name="Cottret L."/>
            <person name="Lelandais-Briere C."/>
            <person name="Owens G.L."/>
            <person name="Carrere S."/>
            <person name="Mayjonade B."/>
            <person name="Legrand L."/>
            <person name="Gill N."/>
            <person name="Kane N.C."/>
            <person name="Bowers J.E."/>
            <person name="Hubner S."/>
            <person name="Bellec A."/>
            <person name="Berard A."/>
            <person name="Berges H."/>
            <person name="Blanchet N."/>
            <person name="Boniface M.C."/>
            <person name="Brunel D."/>
            <person name="Catrice O."/>
            <person name="Chaidir N."/>
            <person name="Claudel C."/>
            <person name="Donnadieu C."/>
            <person name="Faraut T."/>
            <person name="Fievet G."/>
            <person name="Helmstetter N."/>
            <person name="King M."/>
            <person name="Knapp S.J."/>
            <person name="Lai Z."/>
            <person name="Le Paslier M.C."/>
            <person name="Lippi Y."/>
            <person name="Lorenzon L."/>
            <person name="Mandel J.R."/>
            <person name="Marage G."/>
            <person name="Marchand G."/>
            <person name="Marquand E."/>
            <person name="Bret-Mestries E."/>
            <person name="Morien E."/>
            <person name="Nambeesan S."/>
            <person name="Nguyen T."/>
            <person name="Pegot-Espagnet P."/>
            <person name="Pouilly N."/>
            <person name="Raftis F."/>
            <person name="Sallet E."/>
            <person name="Schiex T."/>
            <person name="Thomas J."/>
            <person name="Vandecasteele C."/>
            <person name="Vares D."/>
            <person name="Vear F."/>
            <person name="Vautrin S."/>
            <person name="Crespi M."/>
            <person name="Mangin B."/>
            <person name="Burke J.M."/>
            <person name="Salse J."/>
            <person name="Munos S."/>
            <person name="Vincourt P."/>
            <person name="Rieseberg L.H."/>
            <person name="Langlade N.B."/>
        </authorList>
    </citation>
    <scope>NUCLEOTIDE SEQUENCE [LARGE SCALE GENOMIC DNA]</scope>
    <source>
        <strain evidence="2">cv. SF193</strain>
    </source>
</reference>
<evidence type="ECO:0000313" key="1">
    <source>
        <dbReference type="EMBL" id="OTG08349.1"/>
    </source>
</evidence>